<dbReference type="Pfam" id="PF00391">
    <property type="entry name" value="PEP-utilizers"/>
    <property type="match status" value="1"/>
</dbReference>
<evidence type="ECO:0000313" key="3">
    <source>
        <dbReference type="Proteomes" id="UP000229500"/>
    </source>
</evidence>
<dbReference type="GO" id="GO:0016772">
    <property type="term" value="F:transferase activity, transferring phosphorus-containing groups"/>
    <property type="evidence" value="ECO:0007669"/>
    <property type="project" value="InterPro"/>
</dbReference>
<dbReference type="Proteomes" id="UP000229500">
    <property type="component" value="Unassembled WGS sequence"/>
</dbReference>
<proteinExistence type="predicted"/>
<feature type="domain" description="PEP-utilising enzyme mobile" evidence="1">
    <location>
        <begin position="301"/>
        <end position="371"/>
    </location>
</feature>
<dbReference type="AlphaFoldDB" id="A0A2M8L5Z1"/>
<dbReference type="InterPro" id="IPR008279">
    <property type="entry name" value="PEP-util_enz_mobile_dom"/>
</dbReference>
<protein>
    <recommendedName>
        <fullName evidence="1">PEP-utilising enzyme mobile domain-containing protein</fullName>
    </recommendedName>
</protein>
<dbReference type="PANTHER" id="PTHR43615">
    <property type="entry name" value="PHOSPHOENOLPYRUVATE SYNTHASE-RELATED"/>
    <property type="match status" value="1"/>
</dbReference>
<accession>A0A2M8L5Z1</accession>
<sequence>MMPFLNIISIMERIFEEKIREGLEEKLSRKGEADLLDSFLRALIFPQQNNFVIQQLDELVRIAADIQKRPKLAQKFKSEAEDVEMWLKRNEIALYSKLKRHVKKFGFLNMYCYEGQPMKIKDVILRLQELLKEDCRKKLTEIISRKREDLERFREIITKYEIGGRLREFIDYAQEYLYFRLYRLDILFMAGYLVRDFIEEIGKKMNLSYDEVIYVWHKEVLDFLKKGIIPDREEVKKREKAYATILIDGKLTIFSGKKALALPPKKKIKRTKKLTGRTASLGKHQGKVKIVLSSKEIDKVKKGNVLVSIMTNPYYVPAMIRAGAIVTDEGGILCHAAIVSREFGKPCIVGTKIATQVLKDGDLVEVDASRGLVKRIK</sequence>
<dbReference type="SUPFAM" id="SSF52009">
    <property type="entry name" value="Phosphohistidine domain"/>
    <property type="match status" value="1"/>
</dbReference>
<evidence type="ECO:0000259" key="1">
    <source>
        <dbReference type="Pfam" id="PF00391"/>
    </source>
</evidence>
<evidence type="ECO:0000313" key="2">
    <source>
        <dbReference type="EMBL" id="PJE69217.1"/>
    </source>
</evidence>
<dbReference type="EMBL" id="PFEL01000045">
    <property type="protein sequence ID" value="PJE69217.1"/>
    <property type="molecule type" value="Genomic_DNA"/>
</dbReference>
<reference evidence="3" key="1">
    <citation type="submission" date="2017-09" db="EMBL/GenBank/DDBJ databases">
        <title>Depth-based differentiation of microbial function through sediment-hosted aquifers and enrichment of novel symbionts in the deep terrestrial subsurface.</title>
        <authorList>
            <person name="Probst A.J."/>
            <person name="Ladd B."/>
            <person name="Jarett J.K."/>
            <person name="Geller-Mcgrath D.E."/>
            <person name="Sieber C.M.K."/>
            <person name="Emerson J.B."/>
            <person name="Anantharaman K."/>
            <person name="Thomas B.C."/>
            <person name="Malmstrom R."/>
            <person name="Stieglmeier M."/>
            <person name="Klingl A."/>
            <person name="Woyke T."/>
            <person name="Ryan C.M."/>
            <person name="Banfield J.F."/>
        </authorList>
    </citation>
    <scope>NUCLEOTIDE SEQUENCE [LARGE SCALE GENOMIC DNA]</scope>
</reference>
<gene>
    <name evidence="2" type="ORF">COU96_00955</name>
</gene>
<dbReference type="PANTHER" id="PTHR43615:SF1">
    <property type="entry name" value="PPDK_N DOMAIN-CONTAINING PROTEIN"/>
    <property type="match status" value="1"/>
</dbReference>
<comment type="caution">
    <text evidence="2">The sequence shown here is derived from an EMBL/GenBank/DDBJ whole genome shotgun (WGS) entry which is preliminary data.</text>
</comment>
<dbReference type="InterPro" id="IPR036637">
    <property type="entry name" value="Phosphohistidine_dom_sf"/>
</dbReference>
<dbReference type="InterPro" id="IPR051549">
    <property type="entry name" value="PEP_Utilizing_Enz"/>
</dbReference>
<dbReference type="Gene3D" id="3.50.30.10">
    <property type="entry name" value="Phosphohistidine domain"/>
    <property type="match status" value="1"/>
</dbReference>
<organism evidence="2 3">
    <name type="scientific">Candidatus Shapirobacteria bacterium CG10_big_fil_rev_8_21_14_0_10_38_14</name>
    <dbReference type="NCBI Taxonomy" id="1974483"/>
    <lineage>
        <taxon>Bacteria</taxon>
        <taxon>Candidatus Shapironibacteriota</taxon>
    </lineage>
</organism>
<name>A0A2M8L5Z1_9BACT</name>